<dbReference type="Proteomes" id="UP000824782">
    <property type="component" value="Unassembled WGS sequence"/>
</dbReference>
<evidence type="ECO:0000313" key="12">
    <source>
        <dbReference type="EMBL" id="KAG8570970.1"/>
    </source>
</evidence>
<dbReference type="GO" id="GO:0006144">
    <property type="term" value="P:purine nucleobase metabolic process"/>
    <property type="evidence" value="ECO:0007669"/>
    <property type="project" value="TreeGrafter"/>
</dbReference>
<dbReference type="GO" id="GO:0042802">
    <property type="term" value="F:identical protein binding"/>
    <property type="evidence" value="ECO:0007669"/>
    <property type="project" value="UniProtKB-ARBA"/>
</dbReference>
<evidence type="ECO:0000259" key="11">
    <source>
        <dbReference type="SMART" id="SM00095"/>
    </source>
</evidence>
<dbReference type="GO" id="GO:0070324">
    <property type="term" value="F:thyroid hormone binding"/>
    <property type="evidence" value="ECO:0007669"/>
    <property type="project" value="UniProtKB-UniRule"/>
</dbReference>
<evidence type="ECO:0000256" key="1">
    <source>
        <dbReference type="ARBA" id="ARBA00004613"/>
    </source>
</evidence>
<keyword evidence="6" id="KW-0765">Sulfation</keyword>
<protein>
    <recommendedName>
        <fullName evidence="3 10">Transthyretin</fullName>
    </recommendedName>
</protein>
<dbReference type="InterPro" id="IPR023416">
    <property type="entry name" value="Transthyretin/HIU_hydrolase_d"/>
</dbReference>
<feature type="signal peptide" evidence="10">
    <location>
        <begin position="1"/>
        <end position="27"/>
    </location>
</feature>
<dbReference type="PROSITE" id="PS00769">
    <property type="entry name" value="TRANSTHYRETIN_2"/>
    <property type="match status" value="1"/>
</dbReference>
<keyword evidence="4" id="KW-0813">Transport</keyword>
<keyword evidence="10" id="KW-0732">Signal</keyword>
<feature type="chain" id="PRO_5043109198" description="Transthyretin" evidence="10">
    <location>
        <begin position="28"/>
        <end position="156"/>
    </location>
</feature>
<accession>A0AAV7BED7</accession>
<dbReference type="InterPro" id="IPR023419">
    <property type="entry name" value="Transthyretin_CS"/>
</dbReference>
<keyword evidence="7" id="KW-0372">Hormone</keyword>
<dbReference type="AlphaFoldDB" id="A0AAV7BED7"/>
<organism evidence="12 13">
    <name type="scientific">Engystomops pustulosus</name>
    <name type="common">Tungara frog</name>
    <name type="synonym">Physalaemus pustulosus</name>
    <dbReference type="NCBI Taxonomy" id="76066"/>
    <lineage>
        <taxon>Eukaryota</taxon>
        <taxon>Metazoa</taxon>
        <taxon>Chordata</taxon>
        <taxon>Craniata</taxon>
        <taxon>Vertebrata</taxon>
        <taxon>Euteleostomi</taxon>
        <taxon>Amphibia</taxon>
        <taxon>Batrachia</taxon>
        <taxon>Anura</taxon>
        <taxon>Neobatrachia</taxon>
        <taxon>Hyloidea</taxon>
        <taxon>Leptodactylidae</taxon>
        <taxon>Leiuperinae</taxon>
        <taxon>Engystomops</taxon>
    </lineage>
</organism>
<dbReference type="InterPro" id="IPR036817">
    <property type="entry name" value="Transthyretin/HIU_hydrolase_sf"/>
</dbReference>
<evidence type="ECO:0000256" key="10">
    <source>
        <dbReference type="RuleBase" id="RU361269"/>
    </source>
</evidence>
<evidence type="ECO:0000256" key="9">
    <source>
        <dbReference type="ARBA" id="ARBA00059381"/>
    </source>
</evidence>
<dbReference type="GO" id="GO:0005179">
    <property type="term" value="F:hormone activity"/>
    <property type="evidence" value="ECO:0007669"/>
    <property type="project" value="UniProtKB-UniRule"/>
</dbReference>
<dbReference type="SUPFAM" id="SSF49472">
    <property type="entry name" value="Transthyretin (synonym: prealbumin)"/>
    <property type="match status" value="1"/>
</dbReference>
<dbReference type="SMART" id="SM00095">
    <property type="entry name" value="TR_THY"/>
    <property type="match status" value="1"/>
</dbReference>
<comment type="similarity">
    <text evidence="2 10">Belongs to the transthyretin family.</text>
</comment>
<gene>
    <name evidence="12" type="ORF">GDO81_011488</name>
</gene>
<dbReference type="PRINTS" id="PR00189">
    <property type="entry name" value="TRNSTHYRETIN"/>
</dbReference>
<dbReference type="PANTHER" id="PTHR10395:SF12">
    <property type="entry name" value="TRANSTHYRETIN"/>
    <property type="match status" value="1"/>
</dbReference>
<sequence>MKMTCFKVLTVLTAALLFSDTVQWVHGAPTQAESKCPLMIKVLDAVRGIPAAKLSIKVYKQKEDKSWELLSTRVTAEDGEVHDLVKEEDFVEGVYKLELGTKRFWSKVGISPFHEYVDVVFPANDAGHRHYTIAVLLTPYSFSTTALVSEPIETHT</sequence>
<dbReference type="InterPro" id="IPR023418">
    <property type="entry name" value="Thyroxine_BS"/>
</dbReference>
<evidence type="ECO:0000256" key="2">
    <source>
        <dbReference type="ARBA" id="ARBA00007893"/>
    </source>
</evidence>
<dbReference type="InterPro" id="IPR000895">
    <property type="entry name" value="Transthyretin/HIU_hydrolase"/>
</dbReference>
<comment type="subunit">
    <text evidence="10">Homotetramer.</text>
</comment>
<comment type="function">
    <text evidence="10">Thyroid hormone-binding protein. Probably transports thyroxine from the bloodstream to the brain.</text>
</comment>
<dbReference type="Pfam" id="PF00576">
    <property type="entry name" value="Transthyretin"/>
    <property type="match status" value="1"/>
</dbReference>
<evidence type="ECO:0000313" key="13">
    <source>
        <dbReference type="Proteomes" id="UP000824782"/>
    </source>
</evidence>
<dbReference type="GO" id="GO:0005615">
    <property type="term" value="C:extracellular space"/>
    <property type="evidence" value="ECO:0007669"/>
    <property type="project" value="TreeGrafter"/>
</dbReference>
<dbReference type="FunFam" id="2.60.40.180:FF:000002">
    <property type="entry name" value="Transthyretin"/>
    <property type="match status" value="1"/>
</dbReference>
<comment type="function">
    <text evidence="9">Thyroid hormone-binding protein, with a much higher binding affinity for triiodothyronine (T3) than for thyroxine (T4). Probably transports triiodothyronine from the bloodstream to the brain.</text>
</comment>
<comment type="subcellular location">
    <subcellularLocation>
        <location evidence="1 10">Secreted</location>
    </subcellularLocation>
</comment>
<keyword evidence="8 10" id="KW-0795">Thyroid hormone</keyword>
<evidence type="ECO:0000256" key="8">
    <source>
        <dbReference type="ARBA" id="ARBA00022920"/>
    </source>
</evidence>
<evidence type="ECO:0000256" key="7">
    <source>
        <dbReference type="ARBA" id="ARBA00022702"/>
    </source>
</evidence>
<evidence type="ECO:0000256" key="5">
    <source>
        <dbReference type="ARBA" id="ARBA00022525"/>
    </source>
</evidence>
<reference evidence="12" key="1">
    <citation type="thesis" date="2020" institute="ProQuest LLC" country="789 East Eisenhower Parkway, Ann Arbor, MI, USA">
        <title>Comparative Genomics and Chromosome Evolution.</title>
        <authorList>
            <person name="Mudd A.B."/>
        </authorList>
    </citation>
    <scope>NUCLEOTIDE SEQUENCE</scope>
    <source>
        <strain evidence="12">237g6f4</strain>
        <tissue evidence="12">Blood</tissue>
    </source>
</reference>
<dbReference type="PROSITE" id="PS00768">
    <property type="entry name" value="TRANSTHYRETIN_1"/>
    <property type="match status" value="1"/>
</dbReference>
<feature type="domain" description="Transthyretin/hydroxyisourate hydrolase" evidence="11">
    <location>
        <begin position="33"/>
        <end position="153"/>
    </location>
</feature>
<keyword evidence="5 10" id="KW-0964">Secreted</keyword>
<dbReference type="Gene3D" id="2.60.40.180">
    <property type="entry name" value="Transthyretin/hydroxyisourate hydrolase domain"/>
    <property type="match status" value="1"/>
</dbReference>
<dbReference type="PANTHER" id="PTHR10395">
    <property type="entry name" value="URICASE AND TRANSTHYRETIN-RELATED"/>
    <property type="match status" value="1"/>
</dbReference>
<evidence type="ECO:0000256" key="4">
    <source>
        <dbReference type="ARBA" id="ARBA00022448"/>
    </source>
</evidence>
<evidence type="ECO:0000256" key="3">
    <source>
        <dbReference type="ARBA" id="ARBA00021606"/>
    </source>
</evidence>
<dbReference type="EMBL" id="WNYA01000005">
    <property type="protein sequence ID" value="KAG8570970.1"/>
    <property type="molecule type" value="Genomic_DNA"/>
</dbReference>
<comment type="caution">
    <text evidence="12">The sequence shown here is derived from an EMBL/GenBank/DDBJ whole genome shotgun (WGS) entry which is preliminary data.</text>
</comment>
<name>A0AAV7BED7_ENGPU</name>
<proteinExistence type="inferred from homology"/>
<keyword evidence="13" id="KW-1185">Reference proteome</keyword>
<evidence type="ECO:0000256" key="6">
    <source>
        <dbReference type="ARBA" id="ARBA00022641"/>
    </source>
</evidence>
<dbReference type="GO" id="GO:0070327">
    <property type="term" value="P:thyroid hormone transport"/>
    <property type="evidence" value="ECO:0007669"/>
    <property type="project" value="UniProtKB-ARBA"/>
</dbReference>